<dbReference type="STRING" id="908337.HMPREF9257_1492"/>
<proteinExistence type="predicted"/>
<comment type="caution">
    <text evidence="1">The sequence shown here is derived from an EMBL/GenBank/DDBJ whole genome shotgun (WGS) entry which is preliminary data.</text>
</comment>
<protein>
    <submittedName>
        <fullName evidence="1">Uncharacterized protein</fullName>
    </submittedName>
</protein>
<evidence type="ECO:0000313" key="1">
    <source>
        <dbReference type="EMBL" id="EFR31384.1"/>
    </source>
</evidence>
<dbReference type="Proteomes" id="UP000005990">
    <property type="component" value="Unassembled WGS sequence"/>
</dbReference>
<dbReference type="AlphaFoldDB" id="E4KPK4"/>
<name>E4KPK4_9LACT</name>
<organism evidence="1 2">
    <name type="scientific">Eremococcus coleocola ACS-139-V-Col8</name>
    <dbReference type="NCBI Taxonomy" id="908337"/>
    <lineage>
        <taxon>Bacteria</taxon>
        <taxon>Bacillati</taxon>
        <taxon>Bacillota</taxon>
        <taxon>Bacilli</taxon>
        <taxon>Lactobacillales</taxon>
        <taxon>Aerococcaceae</taxon>
        <taxon>Eremococcus</taxon>
    </lineage>
</organism>
<evidence type="ECO:0000313" key="2">
    <source>
        <dbReference type="Proteomes" id="UP000005990"/>
    </source>
</evidence>
<dbReference type="EMBL" id="AENN01000015">
    <property type="protein sequence ID" value="EFR31384.1"/>
    <property type="molecule type" value="Genomic_DNA"/>
</dbReference>
<reference evidence="1 2" key="1">
    <citation type="submission" date="2010-10" db="EMBL/GenBank/DDBJ databases">
        <authorList>
            <person name="Durkin A.S."/>
            <person name="Madupu R."/>
            <person name="Torralba M."/>
            <person name="Gillis M."/>
            <person name="Methe B."/>
            <person name="Sutton G."/>
            <person name="Nelson K.E."/>
        </authorList>
    </citation>
    <scope>NUCLEOTIDE SEQUENCE [LARGE SCALE GENOMIC DNA]</scope>
    <source>
        <strain evidence="1 2">ACS-139-V-Col8</strain>
    </source>
</reference>
<sequence>MKDQIYNMYCPPKVGPKNPTLGDLCMAKYSLNFKMKVVAEYLSDTIGYKPLAKKYKMKNTQ</sequence>
<gene>
    <name evidence="1" type="ORF">HMPREF9257_1492</name>
</gene>
<accession>E4KPK4</accession>
<keyword evidence="2" id="KW-1185">Reference proteome</keyword>